<reference evidence="1" key="1">
    <citation type="submission" date="2020-05" db="EMBL/GenBank/DDBJ databases">
        <authorList>
            <person name="Chiriac C."/>
            <person name="Salcher M."/>
            <person name="Ghai R."/>
            <person name="Kavagutti S V."/>
        </authorList>
    </citation>
    <scope>NUCLEOTIDE SEQUENCE</scope>
</reference>
<proteinExistence type="predicted"/>
<organism evidence="1">
    <name type="scientific">freshwater metagenome</name>
    <dbReference type="NCBI Taxonomy" id="449393"/>
    <lineage>
        <taxon>unclassified sequences</taxon>
        <taxon>metagenomes</taxon>
        <taxon>ecological metagenomes</taxon>
    </lineage>
</organism>
<accession>A0A6J6DS64</accession>
<protein>
    <submittedName>
        <fullName evidence="1">Unannotated protein</fullName>
    </submittedName>
</protein>
<dbReference type="AlphaFoldDB" id="A0A6J6DS64"/>
<sequence>MVVGRHIGVGFERSVGNRDLQEITHLFQVVELELLHLVRRIATFEVLAETVTLDRVSENHGGLTLVLCGGLEGRVDLLVVVSASLESPNLVVCISFDKFERTRVARKEVFANESPVFGLVRLEITVGGDVHEGAQRPLFVAREQVIPFATPNDLDDVPASASEEAFEFLDNLAVATNGTIKSLQVAVDDEVEVVESFVGRDLKLTATFDLIHLAVAEECPNLLVGGVLDTAVRQVAVELCLVDRIDRSEPHRHGWELPELGHEAGVWI</sequence>
<evidence type="ECO:0000313" key="1">
    <source>
        <dbReference type="EMBL" id="CAB4565003.1"/>
    </source>
</evidence>
<gene>
    <name evidence="1" type="ORF">UFOPK1591_00982</name>
</gene>
<name>A0A6J6DS64_9ZZZZ</name>
<dbReference type="EMBL" id="CAEZTD010000073">
    <property type="protein sequence ID" value="CAB4565003.1"/>
    <property type="molecule type" value="Genomic_DNA"/>
</dbReference>